<evidence type="ECO:0000256" key="2">
    <source>
        <dbReference type="ARBA" id="ARBA00022692"/>
    </source>
</evidence>
<feature type="region of interest" description="Disordered" evidence="5">
    <location>
        <begin position="1"/>
        <end position="38"/>
    </location>
</feature>
<evidence type="ECO:0000256" key="5">
    <source>
        <dbReference type="SAM" id="MobiDB-lite"/>
    </source>
</evidence>
<dbReference type="STRING" id="403935.SAMN05216481_11896"/>
<dbReference type="Proteomes" id="UP000199055">
    <property type="component" value="Unassembled WGS sequence"/>
</dbReference>
<dbReference type="Pfam" id="PF02656">
    <property type="entry name" value="DUF202"/>
    <property type="match status" value="1"/>
</dbReference>
<dbReference type="InterPro" id="IPR003807">
    <property type="entry name" value="DUF202"/>
</dbReference>
<comment type="subcellular location">
    <subcellularLocation>
        <location evidence="1">Endomembrane system</location>
        <topology evidence="1">Multi-pass membrane protein</topology>
    </subcellularLocation>
</comment>
<sequence>MSAGRRPRGGGAAGGGAAGGGPRGAEGAVRDPAAQPERTRMAWRRTTLAFAAVVALLARGTVHDGGPPRQYALAALGALVWLVFLALAHRRIRALDVPRPGPLGTRTAYAAAVCTLTVPISGMVVWLW</sequence>
<feature type="transmembrane region" description="Helical" evidence="6">
    <location>
        <begin position="108"/>
        <end position="127"/>
    </location>
</feature>
<reference evidence="8 9" key="1">
    <citation type="submission" date="2016-10" db="EMBL/GenBank/DDBJ databases">
        <authorList>
            <person name="de Groot N.N."/>
        </authorList>
    </citation>
    <scope>NUCLEOTIDE SEQUENCE [LARGE SCALE GENOMIC DNA]</scope>
    <source>
        <strain evidence="8 9">CGMCC 4.3519</strain>
    </source>
</reference>
<keyword evidence="3 6" id="KW-1133">Transmembrane helix</keyword>
<keyword evidence="9" id="KW-1185">Reference proteome</keyword>
<gene>
    <name evidence="8" type="ORF">SAMN05216481_11896</name>
</gene>
<evidence type="ECO:0000256" key="4">
    <source>
        <dbReference type="ARBA" id="ARBA00023136"/>
    </source>
</evidence>
<evidence type="ECO:0000313" key="8">
    <source>
        <dbReference type="EMBL" id="SEQ88057.1"/>
    </source>
</evidence>
<name>A0A1H9JML4_9ACTN</name>
<dbReference type="GO" id="GO:0012505">
    <property type="term" value="C:endomembrane system"/>
    <property type="evidence" value="ECO:0007669"/>
    <property type="project" value="UniProtKB-SubCell"/>
</dbReference>
<feature type="transmembrane region" description="Helical" evidence="6">
    <location>
        <begin position="71"/>
        <end position="88"/>
    </location>
</feature>
<proteinExistence type="predicted"/>
<feature type="transmembrane region" description="Helical" evidence="6">
    <location>
        <begin position="42"/>
        <end position="59"/>
    </location>
</feature>
<accession>A0A1H9JML4</accession>
<keyword evidence="4 6" id="KW-0472">Membrane</keyword>
<feature type="domain" description="DUF202" evidence="7">
    <location>
        <begin position="32"/>
        <end position="94"/>
    </location>
</feature>
<evidence type="ECO:0000256" key="1">
    <source>
        <dbReference type="ARBA" id="ARBA00004127"/>
    </source>
</evidence>
<evidence type="ECO:0000259" key="7">
    <source>
        <dbReference type="Pfam" id="PF02656"/>
    </source>
</evidence>
<evidence type="ECO:0000256" key="6">
    <source>
        <dbReference type="SAM" id="Phobius"/>
    </source>
</evidence>
<protein>
    <recommendedName>
        <fullName evidence="7">DUF202 domain-containing protein</fullName>
    </recommendedName>
</protein>
<evidence type="ECO:0000256" key="3">
    <source>
        <dbReference type="ARBA" id="ARBA00022989"/>
    </source>
</evidence>
<keyword evidence="2 6" id="KW-0812">Transmembrane</keyword>
<organism evidence="8 9">
    <name type="scientific">Streptomyces radiopugnans</name>
    <dbReference type="NCBI Taxonomy" id="403935"/>
    <lineage>
        <taxon>Bacteria</taxon>
        <taxon>Bacillati</taxon>
        <taxon>Actinomycetota</taxon>
        <taxon>Actinomycetes</taxon>
        <taxon>Kitasatosporales</taxon>
        <taxon>Streptomycetaceae</taxon>
        <taxon>Streptomyces</taxon>
    </lineage>
</organism>
<dbReference type="AlphaFoldDB" id="A0A1H9JML4"/>
<evidence type="ECO:0000313" key="9">
    <source>
        <dbReference type="Proteomes" id="UP000199055"/>
    </source>
</evidence>
<dbReference type="RefSeq" id="WP_245770296.1">
    <property type="nucleotide sequence ID" value="NZ_FOET01000018.1"/>
</dbReference>
<feature type="compositionally biased region" description="Gly residues" evidence="5">
    <location>
        <begin position="9"/>
        <end position="24"/>
    </location>
</feature>
<dbReference type="EMBL" id="FOET01000018">
    <property type="protein sequence ID" value="SEQ88057.1"/>
    <property type="molecule type" value="Genomic_DNA"/>
</dbReference>